<organism evidence="2 3">
    <name type="scientific">candidate division WOR-3 bacterium</name>
    <dbReference type="NCBI Taxonomy" id="2052148"/>
    <lineage>
        <taxon>Bacteria</taxon>
        <taxon>Bacteria division WOR-3</taxon>
    </lineage>
</organism>
<dbReference type="Gene3D" id="1.20.58.220">
    <property type="entry name" value="Phosphate transport system protein phou homolog 2, domain 2"/>
    <property type="match status" value="1"/>
</dbReference>
<dbReference type="InterPro" id="IPR038078">
    <property type="entry name" value="PhoU-like_sf"/>
</dbReference>
<dbReference type="InterPro" id="IPR018445">
    <property type="entry name" value="Put_Phosphate_transp_reg"/>
</dbReference>
<dbReference type="NCBIfam" id="TIGR00153">
    <property type="entry name" value="TIGR00153 family protein"/>
    <property type="match status" value="1"/>
</dbReference>
<dbReference type="AlphaFoldDB" id="A0A660SNI2"/>
<gene>
    <name evidence="2" type="ORF">DRP53_01375</name>
</gene>
<comment type="caution">
    <text evidence="2">The sequence shown here is derived from an EMBL/GenBank/DDBJ whole genome shotgun (WGS) entry which is preliminary data.</text>
</comment>
<dbReference type="InterPro" id="IPR002727">
    <property type="entry name" value="DUF47"/>
</dbReference>
<evidence type="ECO:0000256" key="1">
    <source>
        <dbReference type="ARBA" id="ARBA00008591"/>
    </source>
</evidence>
<name>A0A660SNI2_UNCW3</name>
<dbReference type="Pfam" id="PF01865">
    <property type="entry name" value="PhoU_div"/>
    <property type="match status" value="1"/>
</dbReference>
<accession>A0A660SNI2</accession>
<sequence>MRFLIFKLFRRSPFDGLIKHAQKIKECIRVFRQAIEAYMEGDFDRFDDLTKAVSRLEHEADLIKANIRAHLPKGIFMPVDKAQFLMLLKEQDAILDFAEDALIWLSFKKSGIPDEIRKDFAEHLGKVLETVDALEVVINHIHEIITGLPKKERKELKDLVKEIHRKEWEADQIEMRLAKKLFSLDLDPLSIFHLSKAFDLIDQIANHTENAGDWVRAMMAR</sequence>
<evidence type="ECO:0000313" key="3">
    <source>
        <dbReference type="Proteomes" id="UP000268469"/>
    </source>
</evidence>
<proteinExistence type="inferred from homology"/>
<reference evidence="2 3" key="1">
    <citation type="submission" date="2018-06" db="EMBL/GenBank/DDBJ databases">
        <title>Extensive metabolic versatility and redundancy in microbially diverse, dynamic hydrothermal sediments.</title>
        <authorList>
            <person name="Dombrowski N."/>
            <person name="Teske A."/>
            <person name="Baker B.J."/>
        </authorList>
    </citation>
    <scope>NUCLEOTIDE SEQUENCE [LARGE SCALE GENOMIC DNA]</scope>
    <source>
        <strain evidence="2">B36_G15</strain>
    </source>
</reference>
<protein>
    <submittedName>
        <fullName evidence="2">TIGR00153 family protein</fullName>
    </submittedName>
</protein>
<dbReference type="PANTHER" id="PTHR36536:SF3">
    <property type="entry name" value="UPF0111 PROTEIN HI_1603"/>
    <property type="match status" value="1"/>
</dbReference>
<dbReference type="Proteomes" id="UP000268469">
    <property type="component" value="Unassembled WGS sequence"/>
</dbReference>
<dbReference type="SUPFAM" id="SSF109755">
    <property type="entry name" value="PhoU-like"/>
    <property type="match status" value="1"/>
</dbReference>
<dbReference type="PANTHER" id="PTHR36536">
    <property type="entry name" value="UPF0111 PROTEIN HI_1603"/>
    <property type="match status" value="1"/>
</dbReference>
<comment type="similarity">
    <text evidence="1">Belongs to the UPF0111 family.</text>
</comment>
<evidence type="ECO:0000313" key="2">
    <source>
        <dbReference type="EMBL" id="RKX71530.1"/>
    </source>
</evidence>
<dbReference type="EMBL" id="QNBE01000007">
    <property type="protein sequence ID" value="RKX71530.1"/>
    <property type="molecule type" value="Genomic_DNA"/>
</dbReference>